<feature type="transmembrane region" description="Helical" evidence="1">
    <location>
        <begin position="7"/>
        <end position="23"/>
    </location>
</feature>
<evidence type="ECO:0000313" key="3">
    <source>
        <dbReference type="Proteomes" id="UP000636004"/>
    </source>
</evidence>
<dbReference type="Gene3D" id="1.10.390.10">
    <property type="entry name" value="Neutral Protease Domain 2"/>
    <property type="match status" value="1"/>
</dbReference>
<dbReference type="RefSeq" id="WP_229796701.1">
    <property type="nucleotide sequence ID" value="NZ_BMWZ01000001.1"/>
</dbReference>
<dbReference type="AlphaFoldDB" id="A0A918QT91"/>
<dbReference type="Proteomes" id="UP000636004">
    <property type="component" value="Unassembled WGS sequence"/>
</dbReference>
<protein>
    <recommendedName>
        <fullName evidence="4">Metalloprotease</fullName>
    </recommendedName>
</protein>
<reference evidence="2" key="1">
    <citation type="journal article" date="2014" name="Int. J. Syst. Evol. Microbiol.">
        <title>Complete genome sequence of Corynebacterium casei LMG S-19264T (=DSM 44701T), isolated from a smear-ripened cheese.</title>
        <authorList>
            <consortium name="US DOE Joint Genome Institute (JGI-PGF)"/>
            <person name="Walter F."/>
            <person name="Albersmeier A."/>
            <person name="Kalinowski J."/>
            <person name="Ruckert C."/>
        </authorList>
    </citation>
    <scope>NUCLEOTIDE SEQUENCE</scope>
    <source>
        <strain evidence="2">KCTC 12710</strain>
    </source>
</reference>
<keyword evidence="3" id="KW-1185">Reference proteome</keyword>
<name>A0A918QT91_9FLAO</name>
<evidence type="ECO:0008006" key="4">
    <source>
        <dbReference type="Google" id="ProtNLM"/>
    </source>
</evidence>
<keyword evidence="1" id="KW-1133">Transmembrane helix</keyword>
<gene>
    <name evidence="2" type="ORF">GCM10007028_05140</name>
</gene>
<keyword evidence="1" id="KW-0812">Transmembrane</keyword>
<reference evidence="2" key="2">
    <citation type="submission" date="2020-09" db="EMBL/GenBank/DDBJ databases">
        <authorList>
            <person name="Sun Q."/>
            <person name="Kim S."/>
        </authorList>
    </citation>
    <scope>NUCLEOTIDE SEQUENCE</scope>
    <source>
        <strain evidence="2">KCTC 12710</strain>
    </source>
</reference>
<dbReference type="InterPro" id="IPR027268">
    <property type="entry name" value="Peptidase_M4/M1_CTD_sf"/>
</dbReference>
<sequence length="947" mass="111089">MLLKLKIRFFNCIIFFLICYASFSQNKIDLQAKFDIENKQIKITQTIQYHNDSQEALKSIYLSDWNNSYSTKKTPLAVRLAEEYNNTFHLAKNKDRGFSVITSIKQNNSDVTFERLKNQTDIIKVELNETLQPNSSYTLQLEYLVQVPNAKFTGYGLKTNGDLNLRYWYITPAVYDGTWHYYSNKNLDDLYIPKSDVSIKLEYPTNYKLTSDLNLSKSTQINDNQVVVLSGKNRNTNKLFLSKRTQYKTIQGDELQIVSDINSEGISLIDKVLILEKTTKFITNNFGKYPHKTLLLSQIDYEKDPIYGLNFLPKFIKPYPNNFQYELKILKIALHNYLENTLLINPRTEQWLIDGIQIFYAMKYVETFYPDMKFLGSISDTWLIRSFHAAEMDFNDKYILAYMIMARSNRDQKLTKPTDSLLKFNRNIANKYKAGVGLRYLDDFVNQDIVEKGLESFVRDNKLKPTSTQAFEKYLKSLTEKDINWFFNDYLDTSKKIDFKIKDVIKTEDSITITIKNKRNNNMPVSLYALENDSIVSKVWVENIGNEKTVTIARKEANKLVLNYNNKIPEINLRDNWKSLKGFFFNNKPLQFRLFKDLEDPYYNQVFLMPIIEFNNIYDGLTLGVKAYNKTLLKKRFNYKIAPKYSIGSNALTGSLSVLNTHYFENQDLYSIRYGIGAGYSSYAEDLFVRKVTPVLTFQFRENADYRSNKNKTILFRYVDIHRDKDITNVLTSDEPNYGVFNARYIHSNDNLITYNRWYTDFQLSKEFSKLAFNYEYRHLFENNSQLNLRFYAGAFLSNKTDPNSDYFSFALDRPTDYLFDYNYLGRSESSGLFSQQYIPAEGGFKSKLDPGFANQWMSTLNASTTLWRYILLYGDIGLVKNNTVSPKFVYDSGIRIDLVTDYFEIYLPVYSNLGWEMGLPNYAQSIRFRFTLDPKSLLGLFRRRWF</sequence>
<evidence type="ECO:0000313" key="2">
    <source>
        <dbReference type="EMBL" id="GGZ70903.1"/>
    </source>
</evidence>
<dbReference type="SUPFAM" id="SSF55486">
    <property type="entry name" value="Metalloproteases ('zincins'), catalytic domain"/>
    <property type="match status" value="1"/>
</dbReference>
<organism evidence="2 3">
    <name type="scientific">Algibacter mikhailovii</name>
    <dbReference type="NCBI Taxonomy" id="425498"/>
    <lineage>
        <taxon>Bacteria</taxon>
        <taxon>Pseudomonadati</taxon>
        <taxon>Bacteroidota</taxon>
        <taxon>Flavobacteriia</taxon>
        <taxon>Flavobacteriales</taxon>
        <taxon>Flavobacteriaceae</taxon>
        <taxon>Algibacter</taxon>
    </lineage>
</organism>
<keyword evidence="1" id="KW-0472">Membrane</keyword>
<evidence type="ECO:0000256" key="1">
    <source>
        <dbReference type="SAM" id="Phobius"/>
    </source>
</evidence>
<proteinExistence type="predicted"/>
<dbReference type="EMBL" id="BMWZ01000001">
    <property type="protein sequence ID" value="GGZ70903.1"/>
    <property type="molecule type" value="Genomic_DNA"/>
</dbReference>
<accession>A0A918QT91</accession>
<comment type="caution">
    <text evidence="2">The sequence shown here is derived from an EMBL/GenBank/DDBJ whole genome shotgun (WGS) entry which is preliminary data.</text>
</comment>